<evidence type="ECO:0000256" key="1">
    <source>
        <dbReference type="SAM" id="MobiDB-lite"/>
    </source>
</evidence>
<dbReference type="Proteomes" id="UP000031443">
    <property type="component" value="Unassembled WGS sequence"/>
</dbReference>
<feature type="region of interest" description="Disordered" evidence="1">
    <location>
        <begin position="36"/>
        <end position="60"/>
    </location>
</feature>
<organism evidence="2 3">
    <name type="scientific">Chelonia mydas</name>
    <name type="common">Green sea-turtle</name>
    <name type="synonym">Chelonia agassizi</name>
    <dbReference type="NCBI Taxonomy" id="8469"/>
    <lineage>
        <taxon>Eukaryota</taxon>
        <taxon>Metazoa</taxon>
        <taxon>Chordata</taxon>
        <taxon>Craniata</taxon>
        <taxon>Vertebrata</taxon>
        <taxon>Euteleostomi</taxon>
        <taxon>Archelosauria</taxon>
        <taxon>Testudinata</taxon>
        <taxon>Testudines</taxon>
        <taxon>Cryptodira</taxon>
        <taxon>Durocryptodira</taxon>
        <taxon>Americhelydia</taxon>
        <taxon>Chelonioidea</taxon>
        <taxon>Cheloniidae</taxon>
        <taxon>Chelonia</taxon>
    </lineage>
</organism>
<dbReference type="EMBL" id="KB495293">
    <property type="protein sequence ID" value="EMP41275.1"/>
    <property type="molecule type" value="Genomic_DNA"/>
</dbReference>
<name>M7BZJ2_CHEMY</name>
<evidence type="ECO:0000313" key="2">
    <source>
        <dbReference type="EMBL" id="EMP41275.1"/>
    </source>
</evidence>
<sequence>MKPIVVNTGPDPSPVTSVGKLCVSSFHGGPTFWQDLETPTQKSMPSRRSLGQKTTPTPTLQTLHDRITGFYTQQRAMGAYHI</sequence>
<dbReference type="AlphaFoldDB" id="M7BZJ2"/>
<evidence type="ECO:0000313" key="3">
    <source>
        <dbReference type="Proteomes" id="UP000031443"/>
    </source>
</evidence>
<proteinExistence type="predicted"/>
<reference evidence="3" key="1">
    <citation type="journal article" date="2013" name="Nat. Genet.">
        <title>The draft genomes of soft-shell turtle and green sea turtle yield insights into the development and evolution of the turtle-specific body plan.</title>
        <authorList>
            <person name="Wang Z."/>
            <person name="Pascual-Anaya J."/>
            <person name="Zadissa A."/>
            <person name="Li W."/>
            <person name="Niimura Y."/>
            <person name="Huang Z."/>
            <person name="Li C."/>
            <person name="White S."/>
            <person name="Xiong Z."/>
            <person name="Fang D."/>
            <person name="Wang B."/>
            <person name="Ming Y."/>
            <person name="Chen Y."/>
            <person name="Zheng Y."/>
            <person name="Kuraku S."/>
            <person name="Pignatelli M."/>
            <person name="Herrero J."/>
            <person name="Beal K."/>
            <person name="Nozawa M."/>
            <person name="Li Q."/>
            <person name="Wang J."/>
            <person name="Zhang H."/>
            <person name="Yu L."/>
            <person name="Shigenobu S."/>
            <person name="Wang J."/>
            <person name="Liu J."/>
            <person name="Flicek P."/>
            <person name="Searle S."/>
            <person name="Wang J."/>
            <person name="Kuratani S."/>
            <person name="Yin Y."/>
            <person name="Aken B."/>
            <person name="Zhang G."/>
            <person name="Irie N."/>
        </authorList>
    </citation>
    <scope>NUCLEOTIDE SEQUENCE [LARGE SCALE GENOMIC DNA]</scope>
</reference>
<accession>M7BZJ2</accession>
<feature type="compositionally biased region" description="Polar residues" evidence="1">
    <location>
        <begin position="37"/>
        <end position="51"/>
    </location>
</feature>
<gene>
    <name evidence="2" type="ORF">UY3_01510</name>
</gene>
<protein>
    <submittedName>
        <fullName evidence="2">Uncharacterized protein</fullName>
    </submittedName>
</protein>
<keyword evidence="3" id="KW-1185">Reference proteome</keyword>